<gene>
    <name evidence="2" type="ORF">IRI77_26465</name>
</gene>
<reference evidence="2 3" key="1">
    <citation type="submission" date="2020-10" db="EMBL/GenBank/DDBJ databases">
        <title>Complete genome sequence of Paludibaculum fermentans P105T, a facultatively anaerobic acidobacterium capable of dissimilatory Fe(III) reduction.</title>
        <authorList>
            <person name="Dedysh S.N."/>
            <person name="Beletsky A.V."/>
            <person name="Kulichevskaya I.S."/>
            <person name="Mardanov A.V."/>
            <person name="Ravin N.V."/>
        </authorList>
    </citation>
    <scope>NUCLEOTIDE SEQUENCE [LARGE SCALE GENOMIC DNA]</scope>
    <source>
        <strain evidence="2 3">P105</strain>
    </source>
</reference>
<protein>
    <submittedName>
        <fullName evidence="2">Uncharacterized protein</fullName>
    </submittedName>
</protein>
<evidence type="ECO:0000313" key="2">
    <source>
        <dbReference type="EMBL" id="QOY86333.1"/>
    </source>
</evidence>
<sequence>MSQVQHIALAPERQALREANQLRIVTAQEEGTAIRHLPNGVYGFTGAPATNEIPLFIKPIFECFEVHKRADGEVIFIGYVTEKEKQLIEQGLEPVVADLYPEPHGEALTLVAISGTRVDRRRPPTRDNGNSMKVDIGPR</sequence>
<proteinExistence type="predicted"/>
<keyword evidence="3" id="KW-1185">Reference proteome</keyword>
<dbReference type="EMBL" id="CP063849">
    <property type="protein sequence ID" value="QOY86333.1"/>
    <property type="molecule type" value="Genomic_DNA"/>
</dbReference>
<evidence type="ECO:0000313" key="3">
    <source>
        <dbReference type="Proteomes" id="UP000593892"/>
    </source>
</evidence>
<feature type="region of interest" description="Disordered" evidence="1">
    <location>
        <begin position="119"/>
        <end position="139"/>
    </location>
</feature>
<evidence type="ECO:0000256" key="1">
    <source>
        <dbReference type="SAM" id="MobiDB-lite"/>
    </source>
</evidence>
<dbReference type="AlphaFoldDB" id="A0A7S7SJ46"/>
<dbReference type="RefSeq" id="WP_194448002.1">
    <property type="nucleotide sequence ID" value="NZ_CP063849.1"/>
</dbReference>
<dbReference type="Proteomes" id="UP000593892">
    <property type="component" value="Chromosome"/>
</dbReference>
<accession>A0A7S7SJ46</accession>
<name>A0A7S7SJ46_PALFE</name>
<organism evidence="2 3">
    <name type="scientific">Paludibaculum fermentans</name>
    <dbReference type="NCBI Taxonomy" id="1473598"/>
    <lineage>
        <taxon>Bacteria</taxon>
        <taxon>Pseudomonadati</taxon>
        <taxon>Acidobacteriota</taxon>
        <taxon>Terriglobia</taxon>
        <taxon>Bryobacterales</taxon>
        <taxon>Bryobacteraceae</taxon>
        <taxon>Paludibaculum</taxon>
    </lineage>
</organism>
<dbReference type="KEGG" id="pfer:IRI77_26465"/>